<keyword evidence="1" id="KW-0238">DNA-binding</keyword>
<dbReference type="EMBL" id="QWEG01000022">
    <property type="protein sequence ID" value="RHW31507.1"/>
    <property type="molecule type" value="Genomic_DNA"/>
</dbReference>
<comment type="caution">
    <text evidence="1">The sequence shown here is derived from an EMBL/GenBank/DDBJ whole genome shotgun (WGS) entry which is preliminary data.</text>
</comment>
<protein>
    <submittedName>
        <fullName evidence="1">DNA-binding protein</fullName>
    </submittedName>
</protein>
<sequence>MFELKLDENELRAMFQMEVQKRLDRMELDSMLLDSKKLCQMLSLSWPTIEKTFLSDPNFPKMRVGTKWMFNRNEVQAYIDRWSADKRKRA</sequence>
<organism evidence="1 2">
    <name type="scientific">Neobacillus notoginsengisoli</name>
    <dbReference type="NCBI Taxonomy" id="1578198"/>
    <lineage>
        <taxon>Bacteria</taxon>
        <taxon>Bacillati</taxon>
        <taxon>Bacillota</taxon>
        <taxon>Bacilli</taxon>
        <taxon>Bacillales</taxon>
        <taxon>Bacillaceae</taxon>
        <taxon>Neobacillus</taxon>
    </lineage>
</organism>
<accession>A0A417YFN1</accession>
<evidence type="ECO:0000313" key="1">
    <source>
        <dbReference type="EMBL" id="RHW31507.1"/>
    </source>
</evidence>
<proteinExistence type="predicted"/>
<keyword evidence="2" id="KW-1185">Reference proteome</keyword>
<dbReference type="Proteomes" id="UP000284416">
    <property type="component" value="Unassembled WGS sequence"/>
</dbReference>
<dbReference type="RefSeq" id="WP_118924584.1">
    <property type="nucleotide sequence ID" value="NZ_QWEG01000022.1"/>
</dbReference>
<dbReference type="AlphaFoldDB" id="A0A417YFN1"/>
<reference evidence="1 2" key="1">
    <citation type="journal article" date="2017" name="Int. J. Syst. Evol. Microbiol.">
        <title>Bacillus notoginsengisoli sp. nov., a novel bacterium isolated from the rhizosphere of Panax notoginseng.</title>
        <authorList>
            <person name="Zhang M.Y."/>
            <person name="Cheng J."/>
            <person name="Cai Y."/>
            <person name="Zhang T.Y."/>
            <person name="Wu Y.Y."/>
            <person name="Manikprabhu D."/>
            <person name="Li W.J."/>
            <person name="Zhang Y.X."/>
        </authorList>
    </citation>
    <scope>NUCLEOTIDE SEQUENCE [LARGE SCALE GENOMIC DNA]</scope>
    <source>
        <strain evidence="1 2">JCM 30743</strain>
    </source>
</reference>
<name>A0A417YFN1_9BACI</name>
<dbReference type="GO" id="GO:0003677">
    <property type="term" value="F:DNA binding"/>
    <property type="evidence" value="ECO:0007669"/>
    <property type="project" value="UniProtKB-KW"/>
</dbReference>
<dbReference type="OrthoDB" id="2167122at2"/>
<gene>
    <name evidence="1" type="ORF">D1B31_22135</name>
</gene>
<evidence type="ECO:0000313" key="2">
    <source>
        <dbReference type="Proteomes" id="UP000284416"/>
    </source>
</evidence>